<protein>
    <submittedName>
        <fullName evidence="1">Uncharacterized protein</fullName>
    </submittedName>
</protein>
<keyword evidence="2" id="KW-1185">Reference proteome</keyword>
<accession>A0A7Y9XWP7</accession>
<evidence type="ECO:0000313" key="1">
    <source>
        <dbReference type="EMBL" id="NYH95984.1"/>
    </source>
</evidence>
<reference evidence="1 2" key="1">
    <citation type="submission" date="2020-07" db="EMBL/GenBank/DDBJ databases">
        <title>Genomic Encyclopedia of Type Strains, Phase IV (KMG-IV): sequencing the most valuable type-strain genomes for metagenomic binning, comparative biology and taxonomic classification.</title>
        <authorList>
            <person name="Goeker M."/>
        </authorList>
    </citation>
    <scope>NUCLEOTIDE SEQUENCE [LARGE SCALE GENOMIC DNA]</scope>
    <source>
        <strain evidence="1 2">DSM 29043</strain>
    </source>
</reference>
<proteinExistence type="predicted"/>
<evidence type="ECO:0000313" key="2">
    <source>
        <dbReference type="Proteomes" id="UP000522081"/>
    </source>
</evidence>
<name>A0A7Y9XWP7_9SPHN</name>
<dbReference type="EMBL" id="JACBZF010000004">
    <property type="protein sequence ID" value="NYH95984.1"/>
    <property type="molecule type" value="Genomic_DNA"/>
</dbReference>
<gene>
    <name evidence="1" type="ORF">FHS75_002316</name>
</gene>
<dbReference type="AlphaFoldDB" id="A0A7Y9XWP7"/>
<dbReference type="RefSeq" id="WP_179407840.1">
    <property type="nucleotide sequence ID" value="NZ_BMGF01000004.1"/>
</dbReference>
<comment type="caution">
    <text evidence="1">The sequence shown here is derived from an EMBL/GenBank/DDBJ whole genome shotgun (WGS) entry which is preliminary data.</text>
</comment>
<organism evidence="1 2">
    <name type="scientific">Novosphingobium marinum</name>
    <dbReference type="NCBI Taxonomy" id="1514948"/>
    <lineage>
        <taxon>Bacteria</taxon>
        <taxon>Pseudomonadati</taxon>
        <taxon>Pseudomonadota</taxon>
        <taxon>Alphaproteobacteria</taxon>
        <taxon>Sphingomonadales</taxon>
        <taxon>Sphingomonadaceae</taxon>
        <taxon>Novosphingobium</taxon>
    </lineage>
</organism>
<dbReference type="Proteomes" id="UP000522081">
    <property type="component" value="Unassembled WGS sequence"/>
</dbReference>
<sequence length="60" mass="5971">MSDRLAIAATASILAMSLFVLSGSGSEAAAAGHGFDHASPQAATHGLPDLSLNLALPVIR</sequence>